<dbReference type="InterPro" id="IPR038113">
    <property type="entry name" value="MITD1_C_sf"/>
</dbReference>
<dbReference type="AlphaFoldDB" id="A0A7C3VLJ1"/>
<evidence type="ECO:0000259" key="2">
    <source>
        <dbReference type="Pfam" id="PF16565"/>
    </source>
</evidence>
<feature type="compositionally biased region" description="Polar residues" evidence="1">
    <location>
        <begin position="292"/>
        <end position="304"/>
    </location>
</feature>
<evidence type="ECO:0000313" key="3">
    <source>
        <dbReference type="EMBL" id="HGF99189.1"/>
    </source>
</evidence>
<sequence>MLTEYALMPDIFDSSGYSSPEVCSIRMEYIKDVVLQEGLVRDLRNGEWRRYLAAKKDEDCWPSRSRELFKKLVKQNRLRPVPSVSDKPPSDAISWCHEAVASHAKDPLNGIITTQSVAAEFASTNIVSPIDKIYSATWWQDRSPSVRLHRKTDDYLRHLKLVFAQANSIMFIDPYIDPVKHNYREFYKLLVACRRELPPEIEIHLCHLDGIKPSQYKEDFERELSKTIQEAGLTVKVFIWNKFHDRYLISNVIGIKLSNGFDISKNSDEMTTWGRLGRDDRDDIQREFDPASQPNQRPYQFTVS</sequence>
<dbReference type="EMBL" id="DSPX01000003">
    <property type="protein sequence ID" value="HGF99189.1"/>
    <property type="molecule type" value="Genomic_DNA"/>
</dbReference>
<dbReference type="Pfam" id="PF16565">
    <property type="entry name" value="MIT_C"/>
    <property type="match status" value="1"/>
</dbReference>
<accession>A0A7C3VLJ1</accession>
<proteinExistence type="predicted"/>
<dbReference type="Gene3D" id="3.30.870.30">
    <property type="entry name" value="MITD, C-terminal phospholipase D-like domain"/>
    <property type="match status" value="1"/>
</dbReference>
<protein>
    <recommendedName>
        <fullName evidence="2">MITD1 C-terminal phospholipase D-like domain-containing protein</fullName>
    </recommendedName>
</protein>
<organism evidence="3">
    <name type="scientific">Planktothricoides sp. SpSt-374</name>
    <dbReference type="NCBI Taxonomy" id="2282167"/>
    <lineage>
        <taxon>Bacteria</taxon>
        <taxon>Bacillati</taxon>
        <taxon>Cyanobacteriota</taxon>
        <taxon>Cyanophyceae</taxon>
        <taxon>Oscillatoriophycideae</taxon>
        <taxon>Oscillatoriales</taxon>
        <taxon>Oscillatoriaceae</taxon>
        <taxon>Planktothricoides</taxon>
    </lineage>
</organism>
<reference evidence="3" key="1">
    <citation type="journal article" date="2020" name="mSystems">
        <title>Genome- and Community-Level Interaction Insights into Carbon Utilization and Element Cycling Functions of Hydrothermarchaeota in Hydrothermal Sediment.</title>
        <authorList>
            <person name="Zhou Z."/>
            <person name="Liu Y."/>
            <person name="Xu W."/>
            <person name="Pan J."/>
            <person name="Luo Z.H."/>
            <person name="Li M."/>
        </authorList>
    </citation>
    <scope>NUCLEOTIDE SEQUENCE [LARGE SCALE GENOMIC DNA]</scope>
    <source>
        <strain evidence="3">SpSt-374</strain>
    </source>
</reference>
<name>A0A7C3VLJ1_9CYAN</name>
<evidence type="ECO:0000256" key="1">
    <source>
        <dbReference type="SAM" id="MobiDB-lite"/>
    </source>
</evidence>
<feature type="domain" description="MITD1 C-terminal phospholipase D-like" evidence="2">
    <location>
        <begin position="163"/>
        <end position="275"/>
    </location>
</feature>
<comment type="caution">
    <text evidence="3">The sequence shown here is derived from an EMBL/GenBank/DDBJ whole genome shotgun (WGS) entry which is preliminary data.</text>
</comment>
<feature type="region of interest" description="Disordered" evidence="1">
    <location>
        <begin position="285"/>
        <end position="304"/>
    </location>
</feature>
<dbReference type="InterPro" id="IPR032341">
    <property type="entry name" value="MITD1_C"/>
</dbReference>
<gene>
    <name evidence="3" type="ORF">ENR15_00550</name>
</gene>